<evidence type="ECO:0000313" key="3">
    <source>
        <dbReference type="Proteomes" id="UP000240572"/>
    </source>
</evidence>
<protein>
    <recommendedName>
        <fullName evidence="4">DUF4412 domain-containing protein</fullName>
    </recommendedName>
</protein>
<comment type="caution">
    <text evidence="2">The sequence shown here is derived from an EMBL/GenBank/DDBJ whole genome shotgun (WGS) entry which is preliminary data.</text>
</comment>
<evidence type="ECO:0000256" key="1">
    <source>
        <dbReference type="SAM" id="SignalP"/>
    </source>
</evidence>
<proteinExistence type="predicted"/>
<dbReference type="AlphaFoldDB" id="A0A2P8DB18"/>
<dbReference type="Proteomes" id="UP000240572">
    <property type="component" value="Unassembled WGS sequence"/>
</dbReference>
<name>A0A2P8DB18_9BACT</name>
<evidence type="ECO:0008006" key="4">
    <source>
        <dbReference type="Google" id="ProtNLM"/>
    </source>
</evidence>
<gene>
    <name evidence="2" type="ORF">B0I18_101550</name>
</gene>
<feature type="chain" id="PRO_5015167529" description="DUF4412 domain-containing protein" evidence="1">
    <location>
        <begin position="37"/>
        <end position="313"/>
    </location>
</feature>
<reference evidence="2 3" key="1">
    <citation type="submission" date="2018-03" db="EMBL/GenBank/DDBJ databases">
        <title>Genomic Encyclopedia of Type Strains, Phase III (KMG-III): the genomes of soil and plant-associated and newly described type strains.</title>
        <authorList>
            <person name="Whitman W."/>
        </authorList>
    </citation>
    <scope>NUCLEOTIDE SEQUENCE [LARGE SCALE GENOMIC DNA]</scope>
    <source>
        <strain evidence="2 3">CGMCC 1.12700</strain>
    </source>
</reference>
<dbReference type="EMBL" id="PYGD01000001">
    <property type="protein sequence ID" value="PSK94395.1"/>
    <property type="molecule type" value="Genomic_DNA"/>
</dbReference>
<evidence type="ECO:0000313" key="2">
    <source>
        <dbReference type="EMBL" id="PSK94395.1"/>
    </source>
</evidence>
<organism evidence="2 3">
    <name type="scientific">Taibaiella chishuiensis</name>
    <dbReference type="NCBI Taxonomy" id="1434707"/>
    <lineage>
        <taxon>Bacteria</taxon>
        <taxon>Pseudomonadati</taxon>
        <taxon>Bacteroidota</taxon>
        <taxon>Chitinophagia</taxon>
        <taxon>Chitinophagales</taxon>
        <taxon>Chitinophagaceae</taxon>
        <taxon>Taibaiella</taxon>
    </lineage>
</organism>
<dbReference type="Pfam" id="PF19777">
    <property type="entry name" value="DUF6263"/>
    <property type="match status" value="1"/>
</dbReference>
<keyword evidence="1" id="KW-0732">Signal</keyword>
<keyword evidence="3" id="KW-1185">Reference proteome</keyword>
<feature type="signal peptide" evidence="1">
    <location>
        <begin position="1"/>
        <end position="36"/>
    </location>
</feature>
<dbReference type="InterPro" id="IPR046230">
    <property type="entry name" value="DUF6263"/>
</dbReference>
<accession>A0A2P8DB18</accession>
<sequence>MAIFAQHKTKNMRKTRLMFSALVTAMALFVALSSCGSGKSGGSGEQAELKLNFKPGDKYLYSTDVSQTINTMGMSGMQQKVVMDMIYEVTASEAENKKLSITYDHIQMKSTTPMGAMEYDSRSGKKGENMLSFMDSLIGKSFSITLAPDGSIVKVENLGEMMSALPGDAATKAELQKQFSDTAIRQMMQNSFDMYPGKPVKVGESWHKQSKMGVSGFNINMDNTYTLKSITNGKATVAVVSEMKLPATEMNQGGMQMKMEMTGKQDGNMEVDIATGQIISGKTHQVINGKINVGGQEMPMDIAGDIIISSKKL</sequence>